<dbReference type="EMBL" id="DVNA01000128">
    <property type="protein sequence ID" value="HIU55258.1"/>
    <property type="molecule type" value="Genomic_DNA"/>
</dbReference>
<reference evidence="1" key="2">
    <citation type="journal article" date="2021" name="PeerJ">
        <title>Extensive microbial diversity within the chicken gut microbiome revealed by metagenomics and culture.</title>
        <authorList>
            <person name="Gilroy R."/>
            <person name="Ravi A."/>
            <person name="Getino M."/>
            <person name="Pursley I."/>
            <person name="Horton D.L."/>
            <person name="Alikhan N.F."/>
            <person name="Baker D."/>
            <person name="Gharbi K."/>
            <person name="Hall N."/>
            <person name="Watson M."/>
            <person name="Adriaenssens E.M."/>
            <person name="Foster-Nyarko E."/>
            <person name="Jarju S."/>
            <person name="Secka A."/>
            <person name="Antonio M."/>
            <person name="Oren A."/>
            <person name="Chaudhuri R.R."/>
            <person name="La Ragione R."/>
            <person name="Hildebrand F."/>
            <person name="Pallen M.J."/>
        </authorList>
    </citation>
    <scope>NUCLEOTIDE SEQUENCE</scope>
    <source>
        <strain evidence="1">CHK158-818</strain>
    </source>
</reference>
<reference evidence="1" key="1">
    <citation type="submission" date="2020-10" db="EMBL/GenBank/DDBJ databases">
        <authorList>
            <person name="Gilroy R."/>
        </authorList>
    </citation>
    <scope>NUCLEOTIDE SEQUENCE</scope>
    <source>
        <strain evidence="1">CHK158-818</strain>
    </source>
</reference>
<evidence type="ECO:0000313" key="2">
    <source>
        <dbReference type="Proteomes" id="UP000824112"/>
    </source>
</evidence>
<evidence type="ECO:0000313" key="1">
    <source>
        <dbReference type="EMBL" id="HIU55258.1"/>
    </source>
</evidence>
<proteinExistence type="predicted"/>
<dbReference type="Gene3D" id="2.170.130.10">
    <property type="entry name" value="TonB-dependent receptor, plug domain"/>
    <property type="match status" value="1"/>
</dbReference>
<accession>A0A9D1M7D4</accession>
<dbReference type="AlphaFoldDB" id="A0A9D1M7D4"/>
<dbReference type="InterPro" id="IPR037066">
    <property type="entry name" value="Plug_dom_sf"/>
</dbReference>
<organism evidence="1 2">
    <name type="scientific">Candidatus Gallibacteroides avistercoris</name>
    <dbReference type="NCBI Taxonomy" id="2840833"/>
    <lineage>
        <taxon>Bacteria</taxon>
        <taxon>Pseudomonadati</taxon>
        <taxon>Bacteroidota</taxon>
        <taxon>Bacteroidia</taxon>
        <taxon>Bacteroidales</taxon>
        <taxon>Bacteroidaceae</taxon>
        <taxon>Bacteroidaceae incertae sedis</taxon>
        <taxon>Candidatus Gallibacteroides</taxon>
    </lineage>
</organism>
<sequence length="883" mass="100500">MKILRLRNAAFIILISFISLSFISNNNDNISIEDRIIAFFYNQNLIPQEKLYLHLDKPYYAAGDKIWFKGYLLNGMTHEDNALSNYFYIELINEKDSVLIRRKIKRDSTGFNNMIPIPAAIEPGNYYLRAYTNWMCNMDSNFFFYKNLYIDNSIATAIQSNITYETGEEGEEAVIRFTNEQNEPFIETKIRYTIGNKNDHKTKNGRTRTDDKGEIRIPIPNDRWGEKGSFVSVMFNDETYEYGRTFYFPPKNKEFAVSFFPEGGNLITGALQQVAFKAQQENGFSCEISGVVLDSKGDTVTLLKSEHDGMGVFSFTPTAEPYKAVITAENGETRSFDIPQASPSGFSLRINHRQNSVIYQINAANDSLWNDSIYIAAHVRGQLILLNPVTAEQPAGMLSTDSLPEGIAHFLLVNKESKPLNERLIFINHPQESTWKVQSDKPQYGTREKIKIDISAQKKDGTPIEGDFSVSVTNNSHIIVDSLSDNICSYLLLTSDLKGYIENPAYYFIDNSIVRQKHLDYVMLTHGWRRFSTNNIDMPEIPEIRRFIEKGQYISGHIKNFFGKNAKNPFVKLMCIDIGILKEIQADEQGNFIFDSLNYTDTMTFKIQAKTKSGFSTVDVIVDKDSFPVAYNKYPYATEKEVAKKEYLDDLGDTYIYEGGMEITNLKEVTVTAKKKEVIRNRYGGINDTAMGIEEIEKKMPGAHNAYDIIMRMPGIMISGESVRIRNNQGAPMLMIQGSPFDCNAETLRMILTDDIESIEILSETSSSFMGSNGRYGAIIINLKQGEIQKRRPNPTLQVFTSLGYSQKAEFYSPVYDTPQQPDNGKKDLRSTLYWNPSVRTDSTGCAQIEFYTSDQPADYHIIIEGTDQKGHIYRYSNDMVKP</sequence>
<dbReference type="Proteomes" id="UP000824112">
    <property type="component" value="Unassembled WGS sequence"/>
</dbReference>
<protein>
    <submittedName>
        <fullName evidence="1">TonB-dependent receptor</fullName>
    </submittedName>
</protein>
<dbReference type="SUPFAM" id="SSF56935">
    <property type="entry name" value="Porins"/>
    <property type="match status" value="1"/>
</dbReference>
<comment type="caution">
    <text evidence="1">The sequence shown here is derived from an EMBL/GenBank/DDBJ whole genome shotgun (WGS) entry which is preliminary data.</text>
</comment>
<gene>
    <name evidence="1" type="ORF">IAB03_05575</name>
</gene>
<name>A0A9D1M7D4_9BACT</name>
<dbReference type="Gene3D" id="2.60.40.1930">
    <property type="match status" value="1"/>
</dbReference>
<keyword evidence="1" id="KW-0675">Receptor</keyword>